<reference evidence="2" key="1">
    <citation type="submission" date="2020-10" db="EMBL/GenBank/DDBJ databases">
        <authorList>
            <person name="Abbas A."/>
            <person name="Razzaq R."/>
            <person name="Waqas M."/>
            <person name="Abbas N."/>
            <person name="Nielsen T.K."/>
            <person name="Hansen L.H."/>
            <person name="Hussain S."/>
            <person name="Shahid M."/>
        </authorList>
    </citation>
    <scope>NUCLEOTIDE SEQUENCE</scope>
    <source>
        <strain evidence="2">S14</strain>
    </source>
</reference>
<keyword evidence="3" id="KW-1185">Reference proteome</keyword>
<dbReference type="Proteomes" id="UP001181622">
    <property type="component" value="Unassembled WGS sequence"/>
</dbReference>
<gene>
    <name evidence="2" type="ORF">IHQ68_05555</name>
</gene>
<keyword evidence="1" id="KW-0732">Signal</keyword>
<organism evidence="2 3">
    <name type="scientific">Chelatococcus sambhunathii</name>
    <dbReference type="NCBI Taxonomy" id="363953"/>
    <lineage>
        <taxon>Bacteria</taxon>
        <taxon>Pseudomonadati</taxon>
        <taxon>Pseudomonadota</taxon>
        <taxon>Alphaproteobacteria</taxon>
        <taxon>Hyphomicrobiales</taxon>
        <taxon>Chelatococcaceae</taxon>
        <taxon>Chelatococcus</taxon>
    </lineage>
</organism>
<evidence type="ECO:0000313" key="3">
    <source>
        <dbReference type="Proteomes" id="UP001181622"/>
    </source>
</evidence>
<dbReference type="Pfam" id="PF11604">
    <property type="entry name" value="CusF_Ec"/>
    <property type="match status" value="1"/>
</dbReference>
<evidence type="ECO:0000256" key="1">
    <source>
        <dbReference type="SAM" id="SignalP"/>
    </source>
</evidence>
<dbReference type="Gene3D" id="2.40.50.320">
    <property type="entry name" value="Copper binding periplasmic protein CusF"/>
    <property type="match status" value="1"/>
</dbReference>
<proteinExistence type="predicted"/>
<dbReference type="RefSeq" id="WP_309389636.1">
    <property type="nucleotide sequence ID" value="NZ_JADBEO010000008.1"/>
</dbReference>
<protein>
    <submittedName>
        <fullName evidence="2">Copper-binding protein</fullName>
    </submittedName>
</protein>
<comment type="caution">
    <text evidence="2">The sequence shown here is derived from an EMBL/GenBank/DDBJ whole genome shotgun (WGS) entry which is preliminary data.</text>
</comment>
<feature type="signal peptide" evidence="1">
    <location>
        <begin position="1"/>
        <end position="23"/>
    </location>
</feature>
<dbReference type="EMBL" id="JADBEO010000008">
    <property type="protein sequence ID" value="MDR4306084.1"/>
    <property type="molecule type" value="Genomic_DNA"/>
</dbReference>
<name>A0ABU1DDA3_9HYPH</name>
<sequence>MKKFVTAGAVLSAALFTASAASAADGVVKRIDEAAGKITLDHGPIKSLEMEDPMSMVFKAADPAMLKSVKVGDKVTFEAERVNGQITVTKIKKAK</sequence>
<evidence type="ECO:0000313" key="2">
    <source>
        <dbReference type="EMBL" id="MDR4306084.1"/>
    </source>
</evidence>
<accession>A0ABU1DDA3</accession>
<dbReference type="InterPro" id="IPR021647">
    <property type="entry name" value="CusF_Ec"/>
</dbReference>
<dbReference type="InterPro" id="IPR042230">
    <property type="entry name" value="CusF_sf"/>
</dbReference>
<feature type="chain" id="PRO_5046706782" evidence="1">
    <location>
        <begin position="24"/>
        <end position="95"/>
    </location>
</feature>